<proteinExistence type="predicted"/>
<evidence type="ECO:0000313" key="1">
    <source>
        <dbReference type="EMBL" id="KOB70230.1"/>
    </source>
</evidence>
<gene>
    <name evidence="1" type="ORF">OBRU01_11665</name>
</gene>
<protein>
    <submittedName>
        <fullName evidence="1">Uncharacterized protein</fullName>
    </submittedName>
</protein>
<dbReference type="Proteomes" id="UP000037510">
    <property type="component" value="Unassembled WGS sequence"/>
</dbReference>
<sequence>MYDREAAEGSLSALVGRDPDYQLLAVKGLLGRAKRPPSESVPGFGFKDRETAEGSLRAPVGRDPDYQLLVVKGLLGRAKRVLTCTKDETKLSNIKEAMGILEGFVDEFEDKHMSRQNCPYLSVGLVRTASQLAGDTATEQPELVPVCVRRGARRVQAPAQHEPTKEHLEFLLWAYSPEAARVKKLLKETKEDFD</sequence>
<dbReference type="EMBL" id="JTDY01003062">
    <property type="protein sequence ID" value="KOB70230.1"/>
    <property type="molecule type" value="Genomic_DNA"/>
</dbReference>
<reference evidence="1 2" key="1">
    <citation type="journal article" date="2015" name="Genome Biol. Evol.">
        <title>The genome of winter moth (Operophtera brumata) provides a genomic perspective on sexual dimorphism and phenology.</title>
        <authorList>
            <person name="Derks M.F."/>
            <person name="Smit S."/>
            <person name="Salis L."/>
            <person name="Schijlen E."/>
            <person name="Bossers A."/>
            <person name="Mateman C."/>
            <person name="Pijl A.S."/>
            <person name="de Ridder D."/>
            <person name="Groenen M.A."/>
            <person name="Visser M.E."/>
            <person name="Megens H.J."/>
        </authorList>
    </citation>
    <scope>NUCLEOTIDE SEQUENCE [LARGE SCALE GENOMIC DNA]</scope>
    <source>
        <strain evidence="1">WM2013NL</strain>
        <tissue evidence="1">Head and thorax</tissue>
    </source>
</reference>
<evidence type="ECO:0000313" key="2">
    <source>
        <dbReference type="Proteomes" id="UP000037510"/>
    </source>
</evidence>
<name>A0A0L7L498_OPEBR</name>
<organism evidence="1 2">
    <name type="scientific">Operophtera brumata</name>
    <name type="common">Winter moth</name>
    <name type="synonym">Phalaena brumata</name>
    <dbReference type="NCBI Taxonomy" id="104452"/>
    <lineage>
        <taxon>Eukaryota</taxon>
        <taxon>Metazoa</taxon>
        <taxon>Ecdysozoa</taxon>
        <taxon>Arthropoda</taxon>
        <taxon>Hexapoda</taxon>
        <taxon>Insecta</taxon>
        <taxon>Pterygota</taxon>
        <taxon>Neoptera</taxon>
        <taxon>Endopterygota</taxon>
        <taxon>Lepidoptera</taxon>
        <taxon>Glossata</taxon>
        <taxon>Ditrysia</taxon>
        <taxon>Geometroidea</taxon>
        <taxon>Geometridae</taxon>
        <taxon>Larentiinae</taxon>
        <taxon>Operophtera</taxon>
    </lineage>
</organism>
<dbReference type="AlphaFoldDB" id="A0A0L7L498"/>
<comment type="caution">
    <text evidence="1">The sequence shown here is derived from an EMBL/GenBank/DDBJ whole genome shotgun (WGS) entry which is preliminary data.</text>
</comment>
<keyword evidence="2" id="KW-1185">Reference proteome</keyword>
<accession>A0A0L7L498</accession>